<dbReference type="InterPro" id="IPR036428">
    <property type="entry name" value="PCD_sf"/>
</dbReference>
<name>A0A4V1E0Y2_9RHOB</name>
<evidence type="ECO:0000313" key="5">
    <source>
        <dbReference type="EMBL" id="QCO56224.1"/>
    </source>
</evidence>
<keyword evidence="4" id="KW-0456">Lyase</keyword>
<dbReference type="AlphaFoldDB" id="A0A4V1E0Y2"/>
<evidence type="ECO:0000256" key="2">
    <source>
        <dbReference type="ARBA" id="ARBA00006472"/>
    </source>
</evidence>
<dbReference type="EMBL" id="CP039964">
    <property type="protein sequence ID" value="QCO56224.1"/>
    <property type="molecule type" value="Genomic_DNA"/>
</dbReference>
<comment type="similarity">
    <text evidence="2">Belongs to the pterin-4-alpha-carbinolamine dehydratase family.</text>
</comment>
<comment type="catalytic activity">
    <reaction evidence="1">
        <text>(4aS,6R)-4a-hydroxy-L-erythro-5,6,7,8-tetrahydrobiopterin = (6R)-L-erythro-6,7-dihydrobiopterin + H2O</text>
        <dbReference type="Rhea" id="RHEA:11920"/>
        <dbReference type="ChEBI" id="CHEBI:15377"/>
        <dbReference type="ChEBI" id="CHEBI:15642"/>
        <dbReference type="ChEBI" id="CHEBI:43120"/>
        <dbReference type="EC" id="4.2.1.96"/>
    </reaction>
</comment>
<evidence type="ECO:0000256" key="3">
    <source>
        <dbReference type="ARBA" id="ARBA00013252"/>
    </source>
</evidence>
<evidence type="ECO:0000313" key="6">
    <source>
        <dbReference type="Proteomes" id="UP000298631"/>
    </source>
</evidence>
<keyword evidence="6" id="KW-1185">Reference proteome</keyword>
<dbReference type="RefSeq" id="WP_137194008.1">
    <property type="nucleotide sequence ID" value="NZ_CP039964.1"/>
</dbReference>
<protein>
    <recommendedName>
        <fullName evidence="3">4a-hydroxytetrahydrobiopterin dehydratase</fullName>
        <ecNumber evidence="3">4.2.1.96</ecNumber>
    </recommendedName>
</protein>
<evidence type="ECO:0000256" key="1">
    <source>
        <dbReference type="ARBA" id="ARBA00001554"/>
    </source>
</evidence>
<dbReference type="EC" id="4.2.1.96" evidence="3"/>
<dbReference type="Pfam" id="PF01329">
    <property type="entry name" value="Pterin_4a"/>
    <property type="match status" value="1"/>
</dbReference>
<reference evidence="5 6" key="1">
    <citation type="submission" date="2019-05" db="EMBL/GenBank/DDBJ databases">
        <title>Pseudorhodobacter turbinis sp. nov., isolated from the gut of the Korean turban shell.</title>
        <authorList>
            <person name="Jeong Y.-S."/>
            <person name="Kang W.-R."/>
            <person name="Bae J.-W."/>
        </authorList>
    </citation>
    <scope>NUCLEOTIDE SEQUENCE [LARGE SCALE GENOMIC DNA]</scope>
    <source>
        <strain evidence="5 6">S12M18</strain>
    </source>
</reference>
<dbReference type="InterPro" id="IPR001533">
    <property type="entry name" value="Pterin_deHydtase"/>
</dbReference>
<dbReference type="Proteomes" id="UP000298631">
    <property type="component" value="Chromosome"/>
</dbReference>
<sequence>MCPTVTVSLITHDTDGLTEKDIKLARKMDLLAAL</sequence>
<dbReference type="GO" id="GO:0006729">
    <property type="term" value="P:tetrahydrobiopterin biosynthetic process"/>
    <property type="evidence" value="ECO:0007669"/>
    <property type="project" value="InterPro"/>
</dbReference>
<dbReference type="KEGG" id="pseb:EOK75_11075"/>
<proteinExistence type="inferred from homology"/>
<dbReference type="OrthoDB" id="9794987at2"/>
<dbReference type="GO" id="GO:0008124">
    <property type="term" value="F:4-alpha-hydroxytetrahydrobiopterin dehydratase activity"/>
    <property type="evidence" value="ECO:0007669"/>
    <property type="project" value="UniProtKB-EC"/>
</dbReference>
<evidence type="ECO:0000256" key="4">
    <source>
        <dbReference type="ARBA" id="ARBA00023239"/>
    </source>
</evidence>
<dbReference type="SUPFAM" id="SSF55248">
    <property type="entry name" value="PCD-like"/>
    <property type="match status" value="1"/>
</dbReference>
<gene>
    <name evidence="5" type="ORF">EOK75_11075</name>
</gene>
<accession>A0A4V1E0Y2</accession>
<dbReference type="Gene3D" id="3.30.1360.20">
    <property type="entry name" value="Transcriptional coactivator/pterin dehydratase"/>
    <property type="match status" value="1"/>
</dbReference>
<organism evidence="5 6">
    <name type="scientific">Pseudorhodobacter turbinis</name>
    <dbReference type="NCBI Taxonomy" id="2500533"/>
    <lineage>
        <taxon>Bacteria</taxon>
        <taxon>Pseudomonadati</taxon>
        <taxon>Pseudomonadota</taxon>
        <taxon>Alphaproteobacteria</taxon>
        <taxon>Rhodobacterales</taxon>
        <taxon>Paracoccaceae</taxon>
        <taxon>Pseudorhodobacter</taxon>
    </lineage>
</organism>